<dbReference type="Proteomes" id="UP000670527">
    <property type="component" value="Unassembled WGS sequence"/>
</dbReference>
<gene>
    <name evidence="2" type="ORF">J4D97_08910</name>
</gene>
<feature type="region of interest" description="Disordered" evidence="1">
    <location>
        <begin position="1"/>
        <end position="26"/>
    </location>
</feature>
<comment type="caution">
    <text evidence="2">The sequence shown here is derived from an EMBL/GenBank/DDBJ whole genome shotgun (WGS) entry which is preliminary data.</text>
</comment>
<sequence length="249" mass="27347">MAAGHAHRRPLTRWLASTPPVEPEQPAQPLYPFHNLVLHVDTSIGAAGVTLNGNGQVTAWKNQVAGGAHFVPDAPLDYYPDGSTYAVDCRKGTLLATLPQTYASPATIFLLLKVLPNTPYSEYQLPIELSNTANADVLRGFVKQSTNVLVYDGNSYMDLSGQYPINSYCIVSYTTSGDGEYYTGGFNIRSPGISGGGYGGFYYNRSFNRIACAVGNYLLKLYLVYNRRLTEQETAEVVATMQQRFTLFQ</sequence>
<dbReference type="EMBL" id="JAGETX010000004">
    <property type="protein sequence ID" value="MBO3270766.1"/>
    <property type="molecule type" value="Genomic_DNA"/>
</dbReference>
<protein>
    <submittedName>
        <fullName evidence="2">Uncharacterized protein</fullName>
    </submittedName>
</protein>
<dbReference type="RefSeq" id="WP_208307284.1">
    <property type="nucleotide sequence ID" value="NZ_JAGETX010000004.1"/>
</dbReference>
<keyword evidence="3" id="KW-1185">Reference proteome</keyword>
<evidence type="ECO:0000256" key="1">
    <source>
        <dbReference type="SAM" id="MobiDB-lite"/>
    </source>
</evidence>
<evidence type="ECO:0000313" key="2">
    <source>
        <dbReference type="EMBL" id="MBO3270766.1"/>
    </source>
</evidence>
<name>A0ABS3TAU6_9BACT</name>
<evidence type="ECO:0000313" key="3">
    <source>
        <dbReference type="Proteomes" id="UP000670527"/>
    </source>
</evidence>
<organism evidence="2 3">
    <name type="scientific">Hymenobacter defluvii</name>
    <dbReference type="NCBI Taxonomy" id="2054411"/>
    <lineage>
        <taxon>Bacteria</taxon>
        <taxon>Pseudomonadati</taxon>
        <taxon>Bacteroidota</taxon>
        <taxon>Cytophagia</taxon>
        <taxon>Cytophagales</taxon>
        <taxon>Hymenobacteraceae</taxon>
        <taxon>Hymenobacter</taxon>
    </lineage>
</organism>
<accession>A0ABS3TAU6</accession>
<proteinExistence type="predicted"/>
<feature type="compositionally biased region" description="Basic residues" evidence="1">
    <location>
        <begin position="1"/>
        <end position="11"/>
    </location>
</feature>
<reference evidence="2 3" key="1">
    <citation type="submission" date="2021-03" db="EMBL/GenBank/DDBJ databases">
        <authorList>
            <person name="Kim M.K."/>
        </authorList>
    </citation>
    <scope>NUCLEOTIDE SEQUENCE [LARGE SCALE GENOMIC DNA]</scope>
    <source>
        <strain evidence="2 3">BT507</strain>
    </source>
</reference>